<organism evidence="1 2">
    <name type="scientific">Rhodococcus opacus</name>
    <name type="common">Nocardia opaca</name>
    <dbReference type="NCBI Taxonomy" id="37919"/>
    <lineage>
        <taxon>Bacteria</taxon>
        <taxon>Bacillati</taxon>
        <taxon>Actinomycetota</taxon>
        <taxon>Actinomycetes</taxon>
        <taxon>Mycobacteriales</taxon>
        <taxon>Nocardiaceae</taxon>
        <taxon>Rhodococcus</taxon>
    </lineage>
</organism>
<name>A0A1B1KFC4_RHOOP</name>
<dbReference type="EMBL" id="CP009111">
    <property type="protein sequence ID" value="ANS31312.1"/>
    <property type="molecule type" value="Genomic_DNA"/>
</dbReference>
<dbReference type="AlphaFoldDB" id="A0A1B1KFC4"/>
<evidence type="ECO:0000313" key="1">
    <source>
        <dbReference type="EMBL" id="ANS31312.1"/>
    </source>
</evidence>
<gene>
    <name evidence="1" type="ORF">R1CP_33445</name>
</gene>
<sequence length="74" mass="8211">MVDPSAANRRLLLRGADTLTPRGWTRLRATFTSDDPTEELAAAWGIKEQLSACCMPEPDRLWTTYASGGRRSKS</sequence>
<evidence type="ECO:0000313" key="2">
    <source>
        <dbReference type="Proteomes" id="UP000186108"/>
    </source>
</evidence>
<dbReference type="Proteomes" id="UP000186108">
    <property type="component" value="Chromosome"/>
</dbReference>
<protein>
    <submittedName>
        <fullName evidence="1">Uncharacterized protein</fullName>
    </submittedName>
</protein>
<proteinExistence type="predicted"/>
<accession>A0A1B1KFC4</accession>
<reference evidence="1 2" key="1">
    <citation type="submission" date="2014-07" db="EMBL/GenBank/DDBJ databases">
        <authorList>
            <person name="Zhang J.E."/>
            <person name="Yang H."/>
            <person name="Guo J."/>
            <person name="Deng Z."/>
            <person name="Luo H."/>
            <person name="Luo M."/>
            <person name="Zhao B."/>
        </authorList>
    </citation>
    <scope>NUCLEOTIDE SEQUENCE [LARGE SCALE GENOMIC DNA]</scope>
    <source>
        <strain evidence="1 2">1CP</strain>
    </source>
</reference>